<gene>
    <name evidence="2" type="ORF">ABIA69_004803</name>
</gene>
<feature type="non-terminal residue" evidence="2">
    <location>
        <position position="47"/>
    </location>
</feature>
<proteinExistence type="predicted"/>
<comment type="caution">
    <text evidence="2">The sequence shown here is derived from an EMBL/GenBank/DDBJ whole genome shotgun (WGS) entry which is preliminary data.</text>
</comment>
<dbReference type="EMBL" id="JBEPSB010000054">
    <property type="protein sequence ID" value="MET4563582.1"/>
    <property type="molecule type" value="Genomic_DNA"/>
</dbReference>
<reference evidence="2 3" key="1">
    <citation type="submission" date="2024-06" db="EMBL/GenBank/DDBJ databases">
        <title>Sorghum-associated microbial communities from plants grown in Nebraska, USA.</title>
        <authorList>
            <person name="Schachtman D."/>
        </authorList>
    </citation>
    <scope>NUCLEOTIDE SEQUENCE [LARGE SCALE GENOMIC DNA]</scope>
    <source>
        <strain evidence="2 3">736</strain>
    </source>
</reference>
<keyword evidence="1" id="KW-1133">Transmembrane helix</keyword>
<keyword evidence="1" id="KW-0812">Transmembrane</keyword>
<accession>A0ABV2PRK4</accession>
<evidence type="ECO:0008006" key="4">
    <source>
        <dbReference type="Google" id="ProtNLM"/>
    </source>
</evidence>
<name>A0ABV2PRK4_9BACI</name>
<evidence type="ECO:0000313" key="2">
    <source>
        <dbReference type="EMBL" id="MET4563582.1"/>
    </source>
</evidence>
<keyword evidence="1" id="KW-0472">Membrane</keyword>
<organism evidence="2 3">
    <name type="scientific">Lysinibacillus parviboronicapiens</name>
    <dbReference type="NCBI Taxonomy" id="436516"/>
    <lineage>
        <taxon>Bacteria</taxon>
        <taxon>Bacillati</taxon>
        <taxon>Bacillota</taxon>
        <taxon>Bacilli</taxon>
        <taxon>Bacillales</taxon>
        <taxon>Bacillaceae</taxon>
        <taxon>Lysinibacillus</taxon>
    </lineage>
</organism>
<dbReference type="Proteomes" id="UP001549363">
    <property type="component" value="Unassembled WGS sequence"/>
</dbReference>
<sequence length="47" mass="5420">MRSTKLMLFGISIMILSLFIQNEEGIRFYGNEIFILAFGFILTLIGF</sequence>
<evidence type="ECO:0000313" key="3">
    <source>
        <dbReference type="Proteomes" id="UP001549363"/>
    </source>
</evidence>
<feature type="transmembrane region" description="Helical" evidence="1">
    <location>
        <begin position="28"/>
        <end position="46"/>
    </location>
</feature>
<evidence type="ECO:0000256" key="1">
    <source>
        <dbReference type="SAM" id="Phobius"/>
    </source>
</evidence>
<protein>
    <recommendedName>
        <fullName evidence="4">DUF3953 domain-containing protein</fullName>
    </recommendedName>
</protein>
<keyword evidence="3" id="KW-1185">Reference proteome</keyword>